<dbReference type="SUPFAM" id="SSF55874">
    <property type="entry name" value="ATPase domain of HSP90 chaperone/DNA topoisomerase II/histidine kinase"/>
    <property type="match status" value="1"/>
</dbReference>
<name>M4PRN4_9CAUD</name>
<dbReference type="Proteomes" id="UP000207593">
    <property type="component" value="Segment"/>
</dbReference>
<dbReference type="OrthoDB" id="306at10239"/>
<gene>
    <name evidence="1" type="ORF">SUFG_00039</name>
</gene>
<dbReference type="KEGG" id="vg:15012421"/>
<accession>M4PRN4</accession>
<keyword evidence="2" id="KW-1185">Reference proteome</keyword>
<reference evidence="1 2" key="1">
    <citation type="journal article" date="2014" name="Genome Announc.">
        <title>Genome Sequence of the Sulfitobacter sp. Strain 2047-Infecting Lytic Phage {Phi}CB2047-B.</title>
        <authorList>
            <person name="Ankrah N.Y."/>
            <person name="Budinoff C.R."/>
            <person name="Wilson W.H."/>
            <person name="Wilhelm S.W."/>
            <person name="Buchan A."/>
        </authorList>
    </citation>
    <scope>NUCLEOTIDE SEQUENCE [LARGE SCALE GENOMIC DNA]</scope>
    <source>
        <strain evidence="2">phiCB2047-B</strain>
    </source>
</reference>
<organism evidence="1 2">
    <name type="scientific">Sulfitobacter phage phiCB2047-B</name>
    <dbReference type="NCBI Taxonomy" id="754046"/>
    <lineage>
        <taxon>Viruses</taxon>
        <taxon>Duplodnaviria</taxon>
        <taxon>Heunggongvirae</taxon>
        <taxon>Uroviricota</taxon>
        <taxon>Caudoviricetes</taxon>
        <taxon>Schitoviridae</taxon>
        <taxon>Rhodovirinae</taxon>
        <taxon>Raunefjordenvirus</taxon>
        <taxon>Raunefjordenvirus CB2047B</taxon>
    </lineage>
</organism>
<evidence type="ECO:0000313" key="2">
    <source>
        <dbReference type="Proteomes" id="UP000207593"/>
    </source>
</evidence>
<dbReference type="InterPro" id="IPR036890">
    <property type="entry name" value="HATPase_C_sf"/>
</dbReference>
<dbReference type="EMBL" id="HQ317387">
    <property type="protein sequence ID" value="AGH07406.1"/>
    <property type="molecule type" value="Genomic_DNA"/>
</dbReference>
<sequence>MNSTEFEQRNLLVGQKGASQSYGVSSDPMLMGMLSTGLYSRPFRTMIQEIMFNAWDAHRMGNCQDKPIDIYIDDTTGLMVRDYGPGIHPDDMTPIYCMYGNSTKRNDKGQTGGFGLGSKSPFAYSDSFTVTSFHDGLKNMYLMNRVSKENGGAPSMTPLVSDIETDETGLLVSIPLKNERDIDVAYEHIKDVLFLSGIMVNLHFKDQPVEQIVSETMDGRSFFSLDNRSEFSPVMAVYGGVRYSIEDHVDFEDSYREVYEIAKVLGTTYISFPPDSLTPLPNREGLNMSDKTIESIKERFEIIIEAFQKAITPVIHTVLEFTLDKYDKIFQVPPTKAMYAWALLGKDSRYGSTVFSNCNDLYPIRTQEQLEFFKTLEKPEDVHDNMWASLLELAFKDTSKVRNLMNDKNFEAVKRKVFLKKYPKLVSQYHECLNYDFTLSSISVQRINSMNETRKLIRDFSEIENALDKKITLRAFNGGSTYEILTNVRGERNTNGTHLYTLRNLPEGVLDHQTKKNKHNSDKRKFTDMLWMKRNGEEYDHPILPNAIILAKSVGSLTDYRVKEETVFRMFAGGYAKLGDNSEWKYRSLVNPSAYVSGRCKLRKMIPAIVTGKAKNNYDATKKYFKDLGYKIIEVAEPVKIPVEKLMKDTTPVVPTGPRKYTVLSFSGSYRYSTTWTDYDAIEVEKPEAYLVATESEINNYNFRGSEREFFTRVANLWPKTALLKSKNREGAIVKKRIPHITVKIGAEIEKLLADKERIKKMVLYSQIKDESGIPSVLLDDFPELQKAMKLPYIRTNHREKFFNDYRFLMNVDHLYRGIFREIYTKYHHVINNAFHDAKKDLTPEQIKLCKQVKILDAEHLSRVARSMKKGERKVLSEKIVRFLRTF</sequence>
<dbReference type="RefSeq" id="YP_007675822.1">
    <property type="nucleotide sequence ID" value="NC_020862.2"/>
</dbReference>
<dbReference type="Gene3D" id="3.30.565.10">
    <property type="entry name" value="Histidine kinase-like ATPase, C-terminal domain"/>
    <property type="match status" value="1"/>
</dbReference>
<proteinExistence type="predicted"/>
<evidence type="ECO:0000313" key="1">
    <source>
        <dbReference type="EMBL" id="AGH07406.1"/>
    </source>
</evidence>
<protein>
    <submittedName>
        <fullName evidence="1">RIIA protein</fullName>
    </submittedName>
</protein>
<dbReference type="GeneID" id="15012421"/>